<evidence type="ECO:0000313" key="6">
    <source>
        <dbReference type="EMBL" id="GAC70483.1"/>
    </source>
</evidence>
<dbReference type="SUPFAM" id="SSF51679">
    <property type="entry name" value="Bacterial luciferase-like"/>
    <property type="match status" value="1"/>
</dbReference>
<dbReference type="Proteomes" id="UP000011666">
    <property type="component" value="Unassembled WGS sequence"/>
</dbReference>
<protein>
    <submittedName>
        <fullName evidence="6">Uncharacterized protein</fullName>
    </submittedName>
</protein>
<dbReference type="EMBL" id="BANX01000035">
    <property type="protein sequence ID" value="GAC70483.1"/>
    <property type="molecule type" value="Genomic_DNA"/>
</dbReference>
<dbReference type="Gene3D" id="3.20.20.30">
    <property type="entry name" value="Luciferase-like domain"/>
    <property type="match status" value="1"/>
</dbReference>
<sequence length="310" mass="31893">MSDPYLALALSGPQVLQLLDDSVLIEEWDALPLAFTVLGIDQVDGRPSTAVTTETSVVGAVLAGRTSAARFLVAAGPRRDHPYNLARRVASLGHLAAGRSGVVFGTPTESVTSGHSTADPWTDVTADDSVTGRSDRAAPRRLAAAIAAVRALEQSWPLESVVGDLESGIFVRSDEIDHVDLEGQYRIAGPLTVPEPPGGPSVLAWVGDPAAVGAPEIDELVDITLGGPNGVPVVGIGDDLPTGAVDGIVLGSGDDADVAAVLDTARHLLADGFRPTGPAGTLRSVVGGPAPVRGARRRPAFPVPQPHPWL</sequence>
<gene>
    <name evidence="6" type="ORF">GS4_35_00590</name>
</gene>
<evidence type="ECO:0000256" key="5">
    <source>
        <dbReference type="SAM" id="MobiDB-lite"/>
    </source>
</evidence>
<evidence type="ECO:0000256" key="4">
    <source>
        <dbReference type="ARBA" id="ARBA00023033"/>
    </source>
</evidence>
<dbReference type="PANTHER" id="PTHR30011">
    <property type="entry name" value="ALKANESULFONATE MONOOXYGENASE-RELATED"/>
    <property type="match status" value="1"/>
</dbReference>
<dbReference type="InterPro" id="IPR036661">
    <property type="entry name" value="Luciferase-like_sf"/>
</dbReference>
<evidence type="ECO:0000313" key="7">
    <source>
        <dbReference type="Proteomes" id="UP000011666"/>
    </source>
</evidence>
<keyword evidence="1" id="KW-0285">Flavoprotein</keyword>
<dbReference type="PANTHER" id="PTHR30011:SF16">
    <property type="entry name" value="C2H2 FINGER DOMAIN TRANSCRIPTION FACTOR (EUROFUNG)-RELATED"/>
    <property type="match status" value="1"/>
</dbReference>
<evidence type="ECO:0000256" key="1">
    <source>
        <dbReference type="ARBA" id="ARBA00022630"/>
    </source>
</evidence>
<name>M0QPJ1_9ACTN</name>
<dbReference type="OrthoDB" id="9130786at2"/>
<reference evidence="6 7" key="1">
    <citation type="submission" date="2013-01" db="EMBL/GenBank/DDBJ databases">
        <title>Whole genome shotgun sequence of Gordonia soli NBRC 108243.</title>
        <authorList>
            <person name="Isaki-Nakamura S."/>
            <person name="Hosoyama A."/>
            <person name="Tsuchikane K."/>
            <person name="Ando Y."/>
            <person name="Baba S."/>
            <person name="Ohji S."/>
            <person name="Hamada M."/>
            <person name="Tamura T."/>
            <person name="Yamazoe A."/>
            <person name="Yamazaki S."/>
            <person name="Fujita N."/>
        </authorList>
    </citation>
    <scope>NUCLEOTIDE SEQUENCE [LARGE SCALE GENOMIC DNA]</scope>
    <source>
        <strain evidence="6 7">NBRC 108243</strain>
    </source>
</reference>
<dbReference type="eggNOG" id="COG2141">
    <property type="taxonomic scope" value="Bacteria"/>
</dbReference>
<feature type="compositionally biased region" description="Pro residues" evidence="5">
    <location>
        <begin position="301"/>
        <end position="310"/>
    </location>
</feature>
<evidence type="ECO:0000256" key="3">
    <source>
        <dbReference type="ARBA" id="ARBA00023002"/>
    </source>
</evidence>
<keyword evidence="4" id="KW-0503">Monooxygenase</keyword>
<feature type="region of interest" description="Disordered" evidence="5">
    <location>
        <begin position="280"/>
        <end position="310"/>
    </location>
</feature>
<keyword evidence="2" id="KW-0288">FMN</keyword>
<keyword evidence="3" id="KW-0560">Oxidoreductase</keyword>
<dbReference type="AlphaFoldDB" id="M0QPJ1"/>
<dbReference type="STRING" id="1223545.GS4_35_00590"/>
<comment type="caution">
    <text evidence="6">The sequence shown here is derived from an EMBL/GenBank/DDBJ whole genome shotgun (WGS) entry which is preliminary data.</text>
</comment>
<dbReference type="GO" id="GO:0016705">
    <property type="term" value="F:oxidoreductase activity, acting on paired donors, with incorporation or reduction of molecular oxygen"/>
    <property type="evidence" value="ECO:0007669"/>
    <property type="project" value="InterPro"/>
</dbReference>
<feature type="region of interest" description="Disordered" evidence="5">
    <location>
        <begin position="109"/>
        <end position="132"/>
    </location>
</feature>
<organism evidence="6 7">
    <name type="scientific">Gordonia soli NBRC 108243</name>
    <dbReference type="NCBI Taxonomy" id="1223545"/>
    <lineage>
        <taxon>Bacteria</taxon>
        <taxon>Bacillati</taxon>
        <taxon>Actinomycetota</taxon>
        <taxon>Actinomycetes</taxon>
        <taxon>Mycobacteriales</taxon>
        <taxon>Gordoniaceae</taxon>
        <taxon>Gordonia</taxon>
    </lineage>
</organism>
<evidence type="ECO:0000256" key="2">
    <source>
        <dbReference type="ARBA" id="ARBA00022643"/>
    </source>
</evidence>
<keyword evidence="7" id="KW-1185">Reference proteome</keyword>
<accession>M0QPJ1</accession>
<dbReference type="GO" id="GO:0004497">
    <property type="term" value="F:monooxygenase activity"/>
    <property type="evidence" value="ECO:0007669"/>
    <property type="project" value="UniProtKB-KW"/>
</dbReference>
<dbReference type="RefSeq" id="WP_007624540.1">
    <property type="nucleotide sequence ID" value="NZ_BANX01000035.1"/>
</dbReference>
<dbReference type="InterPro" id="IPR051260">
    <property type="entry name" value="Diverse_substr_monoxygenases"/>
</dbReference>
<proteinExistence type="predicted"/>